<comment type="caution">
    <text evidence="2">The sequence shown here is derived from an EMBL/GenBank/DDBJ whole genome shotgun (WGS) entry which is preliminary data.</text>
</comment>
<dbReference type="Proteomes" id="UP000739538">
    <property type="component" value="Unassembled WGS sequence"/>
</dbReference>
<evidence type="ECO:0000313" key="2">
    <source>
        <dbReference type="EMBL" id="MCA9758895.1"/>
    </source>
</evidence>
<dbReference type="Pfam" id="PF13860">
    <property type="entry name" value="FlgD_ig"/>
    <property type="match status" value="1"/>
</dbReference>
<feature type="non-terminal residue" evidence="2">
    <location>
        <position position="1"/>
    </location>
</feature>
<protein>
    <recommendedName>
        <fullName evidence="1">FlgD/Vpr Ig-like domain-containing protein</fullName>
    </recommendedName>
</protein>
<proteinExistence type="predicted"/>
<dbReference type="EMBL" id="JAGQHS010000227">
    <property type="protein sequence ID" value="MCA9758895.1"/>
    <property type="molecule type" value="Genomic_DNA"/>
</dbReference>
<organism evidence="2 3">
    <name type="scientific">Eiseniibacteriota bacterium</name>
    <dbReference type="NCBI Taxonomy" id="2212470"/>
    <lineage>
        <taxon>Bacteria</taxon>
        <taxon>Candidatus Eiseniibacteriota</taxon>
    </lineage>
</organism>
<dbReference type="InterPro" id="IPR025965">
    <property type="entry name" value="FlgD/Vpr_Ig-like"/>
</dbReference>
<reference evidence="2" key="1">
    <citation type="submission" date="2020-04" db="EMBL/GenBank/DDBJ databases">
        <authorList>
            <person name="Zhang T."/>
        </authorList>
    </citation>
    <scope>NUCLEOTIDE SEQUENCE</scope>
    <source>
        <strain evidence="2">HKST-UBA02</strain>
    </source>
</reference>
<feature type="domain" description="FlgD/Vpr Ig-like" evidence="1">
    <location>
        <begin position="191"/>
        <end position="248"/>
    </location>
</feature>
<dbReference type="Gene3D" id="2.60.40.4070">
    <property type="match status" value="1"/>
</dbReference>
<gene>
    <name evidence="2" type="ORF">KDA27_24080</name>
</gene>
<dbReference type="AlphaFoldDB" id="A0A956NKN5"/>
<sequence length="264" mass="28404">WGSSDTDVWCLGRNEGDLFHWDGSEWALVEAGFLPFGWEIWGNSASDVYFGGLGLLRWNGQEFETVMAPYGGRTAFAMSVHGSGAGDIVTCGFDGRVAWFDGSAWDQTIVGLPTGAVFRIGEYHGIDVAGVRAAVTWTGNTNDPVPVPQSMFERILVDSTTAGIGEIDDAVSLLLLEENTPNPFRWVTQLSYSLSAEAEVSLSIFDVAGKRVRDVERGLRTAGAYSVSWDGRDGGGNVVSPGVYFAVLEDSGGGKCVRKMTLVR</sequence>
<evidence type="ECO:0000313" key="3">
    <source>
        <dbReference type="Proteomes" id="UP000739538"/>
    </source>
</evidence>
<name>A0A956NKN5_UNCEI</name>
<evidence type="ECO:0000259" key="1">
    <source>
        <dbReference type="Pfam" id="PF13860"/>
    </source>
</evidence>
<accession>A0A956NKN5</accession>
<reference evidence="2" key="2">
    <citation type="journal article" date="2021" name="Microbiome">
        <title>Successional dynamics and alternative stable states in a saline activated sludge microbial community over 9 years.</title>
        <authorList>
            <person name="Wang Y."/>
            <person name="Ye J."/>
            <person name="Ju F."/>
            <person name="Liu L."/>
            <person name="Boyd J.A."/>
            <person name="Deng Y."/>
            <person name="Parks D.H."/>
            <person name="Jiang X."/>
            <person name="Yin X."/>
            <person name="Woodcroft B.J."/>
            <person name="Tyson G.W."/>
            <person name="Hugenholtz P."/>
            <person name="Polz M.F."/>
            <person name="Zhang T."/>
        </authorList>
    </citation>
    <scope>NUCLEOTIDE SEQUENCE</scope>
    <source>
        <strain evidence="2">HKST-UBA02</strain>
    </source>
</reference>